<evidence type="ECO:0000313" key="2">
    <source>
        <dbReference type="EMBL" id="KII84477.1"/>
    </source>
</evidence>
<accession>A0A0C9SR94</accession>
<organism evidence="2 3">
    <name type="scientific">Plicaturopsis crispa FD-325 SS-3</name>
    <dbReference type="NCBI Taxonomy" id="944288"/>
    <lineage>
        <taxon>Eukaryota</taxon>
        <taxon>Fungi</taxon>
        <taxon>Dikarya</taxon>
        <taxon>Basidiomycota</taxon>
        <taxon>Agaricomycotina</taxon>
        <taxon>Agaricomycetes</taxon>
        <taxon>Agaricomycetidae</taxon>
        <taxon>Amylocorticiales</taxon>
        <taxon>Amylocorticiaceae</taxon>
        <taxon>Plicatura</taxon>
        <taxon>Plicaturopsis crispa</taxon>
    </lineage>
</organism>
<feature type="compositionally biased region" description="Basic and acidic residues" evidence="1">
    <location>
        <begin position="190"/>
        <end position="201"/>
    </location>
</feature>
<dbReference type="HOGENOM" id="CLU_1070062_0_0_1"/>
<feature type="compositionally biased region" description="Basic and acidic residues" evidence="1">
    <location>
        <begin position="223"/>
        <end position="232"/>
    </location>
</feature>
<protein>
    <submittedName>
        <fullName evidence="2">Unplaced genomic scaffold PLICRscaffold_18, whole genome shotgun sequence</fullName>
    </submittedName>
</protein>
<feature type="compositionally biased region" description="Low complexity" evidence="1">
    <location>
        <begin position="52"/>
        <end position="68"/>
    </location>
</feature>
<feature type="compositionally biased region" description="Polar residues" evidence="1">
    <location>
        <begin position="123"/>
        <end position="134"/>
    </location>
</feature>
<keyword evidence="3" id="KW-1185">Reference proteome</keyword>
<dbReference type="Proteomes" id="UP000053263">
    <property type="component" value="Unassembled WGS sequence"/>
</dbReference>
<feature type="compositionally biased region" description="Low complexity" evidence="1">
    <location>
        <begin position="99"/>
        <end position="122"/>
    </location>
</feature>
<feature type="compositionally biased region" description="Low complexity" evidence="1">
    <location>
        <begin position="135"/>
        <end position="158"/>
    </location>
</feature>
<name>A0A0C9SR94_PLICR</name>
<feature type="compositionally biased region" description="Acidic residues" evidence="1">
    <location>
        <begin position="205"/>
        <end position="217"/>
    </location>
</feature>
<evidence type="ECO:0000313" key="3">
    <source>
        <dbReference type="Proteomes" id="UP000053263"/>
    </source>
</evidence>
<reference evidence="2 3" key="1">
    <citation type="submission" date="2014-06" db="EMBL/GenBank/DDBJ databases">
        <title>Evolutionary Origins and Diversification of the Mycorrhizal Mutualists.</title>
        <authorList>
            <consortium name="DOE Joint Genome Institute"/>
            <consortium name="Mycorrhizal Genomics Consortium"/>
            <person name="Kohler A."/>
            <person name="Kuo A."/>
            <person name="Nagy L.G."/>
            <person name="Floudas D."/>
            <person name="Copeland A."/>
            <person name="Barry K.W."/>
            <person name="Cichocki N."/>
            <person name="Veneault-Fourrey C."/>
            <person name="LaButti K."/>
            <person name="Lindquist E.A."/>
            <person name="Lipzen A."/>
            <person name="Lundell T."/>
            <person name="Morin E."/>
            <person name="Murat C."/>
            <person name="Riley R."/>
            <person name="Ohm R."/>
            <person name="Sun H."/>
            <person name="Tunlid A."/>
            <person name="Henrissat B."/>
            <person name="Grigoriev I.V."/>
            <person name="Hibbett D.S."/>
            <person name="Martin F."/>
        </authorList>
    </citation>
    <scope>NUCLEOTIDE SEQUENCE [LARGE SCALE GENOMIC DNA]</scope>
    <source>
        <strain evidence="2 3">FD-325 SS-3</strain>
    </source>
</reference>
<dbReference type="AlphaFoldDB" id="A0A0C9SR94"/>
<sequence>MAPPPPRSPWDAYSTHPNRYPDPTVRPERSRGDGFDTLRHPMFMTDEEPYRPSRTSRYSSATSAATPPRRYPLPPTAGFAAPIYHGSYSSTSTPPPSPTLSSYSNASFRSRSSYSSTFSTASTPTYRSSTPSHPATSRSASQSTITAQSATSRQSAASFHSATSGPVTAYLWAPQPATVEWIDDDDSPNDSERERDSRDAFSDQGSDDPDTEDDEPGPWELSMGHDEPRDYWDDVESTFELEAEAADSGEQEIDSEEPDE</sequence>
<proteinExistence type="predicted"/>
<feature type="region of interest" description="Disordered" evidence="1">
    <location>
        <begin position="1"/>
        <end position="166"/>
    </location>
</feature>
<dbReference type="EMBL" id="KN832571">
    <property type="protein sequence ID" value="KII84477.1"/>
    <property type="molecule type" value="Genomic_DNA"/>
</dbReference>
<evidence type="ECO:0000256" key="1">
    <source>
        <dbReference type="SAM" id="MobiDB-lite"/>
    </source>
</evidence>
<gene>
    <name evidence="2" type="ORF">PLICRDRAFT_32476</name>
</gene>
<feature type="region of interest" description="Disordered" evidence="1">
    <location>
        <begin position="178"/>
        <end position="232"/>
    </location>
</feature>
<feature type="compositionally biased region" description="Basic and acidic residues" evidence="1">
    <location>
        <begin position="25"/>
        <end position="39"/>
    </location>
</feature>